<feature type="region of interest" description="Disordered" evidence="1">
    <location>
        <begin position="464"/>
        <end position="485"/>
    </location>
</feature>
<dbReference type="InParanoid" id="E4WS72"/>
<protein>
    <submittedName>
        <fullName evidence="2">Uncharacterized protein</fullName>
    </submittedName>
</protein>
<evidence type="ECO:0000313" key="2">
    <source>
        <dbReference type="EMBL" id="CBY20605.1"/>
    </source>
</evidence>
<dbReference type="Pfam" id="PF07093">
    <property type="entry name" value="SGT1"/>
    <property type="match status" value="1"/>
</dbReference>
<evidence type="ECO:0000256" key="1">
    <source>
        <dbReference type="SAM" id="MobiDB-lite"/>
    </source>
</evidence>
<proteinExistence type="predicted"/>
<keyword evidence="3" id="KW-1185">Reference proteome</keyword>
<dbReference type="OrthoDB" id="27237at2759"/>
<feature type="compositionally biased region" description="Acidic residues" evidence="1">
    <location>
        <begin position="466"/>
        <end position="485"/>
    </location>
</feature>
<accession>E4WS72</accession>
<organism evidence="2">
    <name type="scientific">Oikopleura dioica</name>
    <name type="common">Tunicate</name>
    <dbReference type="NCBI Taxonomy" id="34765"/>
    <lineage>
        <taxon>Eukaryota</taxon>
        <taxon>Metazoa</taxon>
        <taxon>Chordata</taxon>
        <taxon>Tunicata</taxon>
        <taxon>Appendicularia</taxon>
        <taxon>Copelata</taxon>
        <taxon>Oikopleuridae</taxon>
        <taxon>Oikopleura</taxon>
    </lineage>
</organism>
<gene>
    <name evidence="2" type="ORF">GSOID_T00000606001</name>
</gene>
<evidence type="ECO:0000313" key="3">
    <source>
        <dbReference type="Proteomes" id="UP000001307"/>
    </source>
</evidence>
<dbReference type="GO" id="GO:0005634">
    <property type="term" value="C:nucleus"/>
    <property type="evidence" value="ECO:0007669"/>
    <property type="project" value="TreeGrafter"/>
</dbReference>
<dbReference type="PANTHER" id="PTHR13060:SF0">
    <property type="entry name" value="PROTEIN ECDYSONELESS HOMOLOG"/>
    <property type="match status" value="1"/>
</dbReference>
<sequence>MIELSNISSSEVRFEIFHLNNDESLDHLFASFMAFLAVKSESYIWNFSPPRVEKTGLGLCGVLEFGDLYDEEWLLLDFLKEFTMSNTVAARIYDADGEFVLVEAADVLPDWVTPKAVERKVWIYKGNILLLDEKTSADSITIQKLSKFEKSVDSRRINTELLQKLKLVREDCAVHTANLYLPQRSAYILSKNPQLISACVAAFYTRDPIDLRGCRTLNDFPRKTFTATQIPLNRCSLAQLLSQTFVPDKRTGYLPLPIKDDPFFLPYTLGIKITVGLNILLLSAKKSSSSFDGSAFSNFLEKLENNGYFEGELEKSMRWTELYDRARSFFLTSNDDKESNDSFRFQASFMIKELSESFSGLKDLPEHVSNFSDFPPESSIDWLCLDPKAFDQMLNERYNWDKKKSAQNEEENYADQLADMNKKMKNFVKTTSDFEGVNISHNTEIELDPAKFSKALDSLLGKQDATDSDDYLDSDDLDDLDSDDETGNYYAEMDNELAGSKVMQGFFRKPVESGDANKEQKEFDEQGELDIDLNLVSGLMKSYESQLGLTGPAGNILASLGVALPDNDETANNEN</sequence>
<reference evidence="2" key="1">
    <citation type="journal article" date="2010" name="Science">
        <title>Plasticity of animal genome architecture unmasked by rapid evolution of a pelagic tunicate.</title>
        <authorList>
            <person name="Denoeud F."/>
            <person name="Henriet S."/>
            <person name="Mungpakdee S."/>
            <person name="Aury J.M."/>
            <person name="Da Silva C."/>
            <person name="Brinkmann H."/>
            <person name="Mikhaleva J."/>
            <person name="Olsen L.C."/>
            <person name="Jubin C."/>
            <person name="Canestro C."/>
            <person name="Bouquet J.M."/>
            <person name="Danks G."/>
            <person name="Poulain J."/>
            <person name="Campsteijn C."/>
            <person name="Adamski M."/>
            <person name="Cross I."/>
            <person name="Yadetie F."/>
            <person name="Muffato M."/>
            <person name="Louis A."/>
            <person name="Butcher S."/>
            <person name="Tsagkogeorga G."/>
            <person name="Konrad A."/>
            <person name="Singh S."/>
            <person name="Jensen M.F."/>
            <person name="Cong E.H."/>
            <person name="Eikeseth-Otteraa H."/>
            <person name="Noel B."/>
            <person name="Anthouard V."/>
            <person name="Porcel B.M."/>
            <person name="Kachouri-Lafond R."/>
            <person name="Nishino A."/>
            <person name="Ugolini M."/>
            <person name="Chourrout P."/>
            <person name="Nishida H."/>
            <person name="Aasland R."/>
            <person name="Huzurbazar S."/>
            <person name="Westhof E."/>
            <person name="Delsuc F."/>
            <person name="Lehrach H."/>
            <person name="Reinhardt R."/>
            <person name="Weissenbach J."/>
            <person name="Roy S.W."/>
            <person name="Artiguenave F."/>
            <person name="Postlethwait J.H."/>
            <person name="Manak J.R."/>
            <person name="Thompson E.M."/>
            <person name="Jaillon O."/>
            <person name="Du Pasquier L."/>
            <person name="Boudinot P."/>
            <person name="Liberles D.A."/>
            <person name="Volff J.N."/>
            <person name="Philippe H."/>
            <person name="Lenhard B."/>
            <person name="Roest Crollius H."/>
            <person name="Wincker P."/>
            <person name="Chourrout D."/>
        </authorList>
    </citation>
    <scope>NUCLEOTIDE SEQUENCE [LARGE SCALE GENOMIC DNA]</scope>
</reference>
<name>E4WS72_OIKDI</name>
<dbReference type="PANTHER" id="PTHR13060">
    <property type="entry name" value="SGT1 PROTEIN HSGT1 SUPPRESSOR OF GCR2"/>
    <property type="match status" value="1"/>
</dbReference>
<dbReference type="AlphaFoldDB" id="E4WS72"/>
<dbReference type="Proteomes" id="UP000001307">
    <property type="component" value="Unassembled WGS sequence"/>
</dbReference>
<dbReference type="FunCoup" id="E4WS72">
    <property type="interactions" value="489"/>
</dbReference>
<dbReference type="EMBL" id="FN653015">
    <property type="protein sequence ID" value="CBY20605.1"/>
    <property type="molecule type" value="Genomic_DNA"/>
</dbReference>
<dbReference type="InterPro" id="IPR010770">
    <property type="entry name" value="Ecd"/>
</dbReference>